<accession>A0A1M6KV30</accession>
<name>A0A1M6KV30_MALRU</name>
<dbReference type="STRING" id="1122189.SAMN02745165_02806"/>
<keyword evidence="2" id="KW-1185">Reference proteome</keyword>
<organism evidence="1 2">
    <name type="scientific">Malonomonas rubra DSM 5091</name>
    <dbReference type="NCBI Taxonomy" id="1122189"/>
    <lineage>
        <taxon>Bacteria</taxon>
        <taxon>Pseudomonadati</taxon>
        <taxon>Thermodesulfobacteriota</taxon>
        <taxon>Desulfuromonadia</taxon>
        <taxon>Desulfuromonadales</taxon>
        <taxon>Geopsychrobacteraceae</taxon>
        <taxon>Malonomonas</taxon>
    </lineage>
</organism>
<protein>
    <submittedName>
        <fullName evidence="1">Uncharacterized protein</fullName>
    </submittedName>
</protein>
<dbReference type="Proteomes" id="UP000184171">
    <property type="component" value="Unassembled WGS sequence"/>
</dbReference>
<dbReference type="AlphaFoldDB" id="A0A1M6KV30"/>
<dbReference type="RefSeq" id="WP_153305042.1">
    <property type="nucleotide sequence ID" value="NZ_FQZT01000011.1"/>
</dbReference>
<sequence length="52" mass="5850">MIKMFIAFCAGGILVLQYPDSADFFNSVWRGVVRFVTYYAPMLLDKLGSLIA</sequence>
<proteinExistence type="predicted"/>
<reference evidence="1 2" key="1">
    <citation type="submission" date="2016-11" db="EMBL/GenBank/DDBJ databases">
        <authorList>
            <person name="Jaros S."/>
            <person name="Januszkiewicz K."/>
            <person name="Wedrychowicz H."/>
        </authorList>
    </citation>
    <scope>NUCLEOTIDE SEQUENCE [LARGE SCALE GENOMIC DNA]</scope>
    <source>
        <strain evidence="1 2">DSM 5091</strain>
    </source>
</reference>
<dbReference type="EMBL" id="FQZT01000011">
    <property type="protein sequence ID" value="SHJ62750.1"/>
    <property type="molecule type" value="Genomic_DNA"/>
</dbReference>
<evidence type="ECO:0000313" key="1">
    <source>
        <dbReference type="EMBL" id="SHJ62750.1"/>
    </source>
</evidence>
<evidence type="ECO:0000313" key="2">
    <source>
        <dbReference type="Proteomes" id="UP000184171"/>
    </source>
</evidence>
<dbReference type="OrthoDB" id="5526274at2"/>
<gene>
    <name evidence="1" type="ORF">SAMN02745165_02806</name>
</gene>